<feature type="transmembrane region" description="Helical" evidence="2">
    <location>
        <begin position="789"/>
        <end position="811"/>
    </location>
</feature>
<feature type="transmembrane region" description="Helical" evidence="2">
    <location>
        <begin position="275"/>
        <end position="294"/>
    </location>
</feature>
<feature type="transmembrane region" description="Helical" evidence="2">
    <location>
        <begin position="647"/>
        <end position="668"/>
    </location>
</feature>
<dbReference type="AlphaFoldDB" id="A0A7R9T4U4"/>
<proteinExistence type="predicted"/>
<organism evidence="3">
    <name type="scientific">Ostreococcus sp. 'lucimarinus'</name>
    <dbReference type="NCBI Taxonomy" id="242159"/>
    <lineage>
        <taxon>Eukaryota</taxon>
        <taxon>Viridiplantae</taxon>
        <taxon>Chlorophyta</taxon>
        <taxon>Mamiellophyceae</taxon>
        <taxon>Mamiellales</taxon>
        <taxon>Bathycoccaceae</taxon>
        <taxon>Ostreococcus</taxon>
    </lineage>
</organism>
<accession>A0A7R9T4U4</accession>
<keyword evidence="2" id="KW-0812">Transmembrane</keyword>
<evidence type="ECO:0000313" key="3">
    <source>
        <dbReference type="EMBL" id="CAD8225179.1"/>
    </source>
</evidence>
<evidence type="ECO:0000256" key="1">
    <source>
        <dbReference type="SAM" id="MobiDB-lite"/>
    </source>
</evidence>
<feature type="transmembrane region" description="Helical" evidence="2">
    <location>
        <begin position="478"/>
        <end position="499"/>
    </location>
</feature>
<feature type="transmembrane region" description="Helical" evidence="2">
    <location>
        <begin position="562"/>
        <end position="583"/>
    </location>
</feature>
<gene>
    <name evidence="3" type="ORF">OLUC0939_LOCUS5919</name>
</gene>
<protein>
    <recommendedName>
        <fullName evidence="4">Transmembrane protein</fullName>
    </recommendedName>
</protein>
<feature type="compositionally biased region" description="Basic and acidic residues" evidence="1">
    <location>
        <begin position="363"/>
        <end position="374"/>
    </location>
</feature>
<feature type="transmembrane region" description="Helical" evidence="2">
    <location>
        <begin position="237"/>
        <end position="263"/>
    </location>
</feature>
<reference evidence="3" key="1">
    <citation type="submission" date="2021-01" db="EMBL/GenBank/DDBJ databases">
        <authorList>
            <person name="Corre E."/>
            <person name="Pelletier E."/>
            <person name="Niang G."/>
            <person name="Scheremetjew M."/>
            <person name="Finn R."/>
            <person name="Kale V."/>
            <person name="Holt S."/>
            <person name="Cochrane G."/>
            <person name="Meng A."/>
            <person name="Brown T."/>
            <person name="Cohen L."/>
        </authorList>
    </citation>
    <scope>NUCLEOTIDE SEQUENCE</scope>
    <source>
        <strain evidence="3">Clade-A-BCC118000</strain>
    </source>
</reference>
<feature type="transmembrane region" description="Helical" evidence="2">
    <location>
        <begin position="195"/>
        <end position="216"/>
    </location>
</feature>
<keyword evidence="2" id="KW-0472">Membrane</keyword>
<evidence type="ECO:0000256" key="2">
    <source>
        <dbReference type="SAM" id="Phobius"/>
    </source>
</evidence>
<name>A0A7R9T4U4_9CHLO</name>
<evidence type="ECO:0008006" key="4">
    <source>
        <dbReference type="Google" id="ProtNLM"/>
    </source>
</evidence>
<keyword evidence="2" id="KW-1133">Transmembrane helix</keyword>
<feature type="transmembrane region" description="Helical" evidence="2">
    <location>
        <begin position="688"/>
        <end position="709"/>
    </location>
</feature>
<sequence length="853" mass="95269">MPRERLEAMADVEFGGELDAGVEALARELALGDSEKRRAYETMKVIDEIFTRRRRHEETKYTRLIEAIPRDATRLIDEYNMRRFIHRGIDVERLDEEAFQTLFNRCLQGLGNESLTLERMIPVDHLLRLVRRGTWETLWREYADAAMKKSLAAGCSGISVALYAIADTDPLGPERFGGLQDSSALLDGPKEYLKFLFQLLTLPATAPIFGLFSRSVRRTLHMSRFMFTTSAWRTREASASFVALAVYYTPYWVIGLITIVWYFTSNSTDAVAADGVVPAAIAFTMTSFVAMSLASTDVQSYSKMSAVTLYFPGGKTELPDGDSKLVQEHPTVDTLRVRGVRVAVRAPIESSAKSISARQETVPMHEENVSSEHKHSGRGKSGKTGGMPRWMAEMEDFAENIDSKEVQVQRRAKNAHAGMGKNGARGDMHLKDNIEEIVATNKLLQLRTVTEKDVLLALHERTNAESWRTYWLSTKKSTWLQQGIMLILATTISLLPFFIRGALGYSAFGEAKTTVLCVAPTAAATVPEYLGFTTCPATLPLTIDGWMGVITTGVSLMQRASAHYGVILAFVWSILTLFVTFNISRWLCSCAYHDTLHWLLFQSTTDPSLALASDLPFVNLCQSWLPWIRIRMVVEDHRELEQYWCQYYLTHMIVLVAGTVVVSLLKVIRLYLFYDIRSVIEVSPSAPIYPLFVATVLMVPIITMASAAAKTRDIQEHDVVILQEARWKLFLDNSTILNAGMENDKADILSKNKRSIEALKELERIVERRNVDAWPCLFGVRVGAAQMTLLYALAFATFALTCAAIAIEVFVRTRAGASADSTSSSLRNVLRVGFAYLSAGVFQLKVDHVGASG</sequence>
<dbReference type="EMBL" id="HBDX01006903">
    <property type="protein sequence ID" value="CAD8225179.1"/>
    <property type="molecule type" value="Transcribed_RNA"/>
</dbReference>
<feature type="region of interest" description="Disordered" evidence="1">
    <location>
        <begin position="354"/>
        <end position="385"/>
    </location>
</feature>